<dbReference type="HOGENOM" id="CLU_1173508_0_0_9"/>
<sequence>MNNLDGKRLAKSLLLVFLPLLSIFPGMALSLHYGNFNAFSSFLFLLFVLFNAFIQGLIKSSPDKQIPHLAIGLSIINIVIVLVLSLNHSFFLGFNLVLYMVLIHIRPIFYYYHLNIFYSILLLVFQTIFLNLASFFINMNFISLNLLLFIAPLILPYLLYQEAKFFKKRIYLSNILIFMSIATTILAMVFAVQFWSLLALFAVPMIYYLSKFLSLHAVYTCLFTITLFQLIFITLY</sequence>
<dbReference type="Proteomes" id="UP000009875">
    <property type="component" value="Unassembled WGS sequence"/>
</dbReference>
<feature type="transmembrane region" description="Helical" evidence="1">
    <location>
        <begin position="38"/>
        <end position="54"/>
    </location>
</feature>
<keyword evidence="1" id="KW-0812">Transmembrane</keyword>
<accession>K9EF03</accession>
<feature type="transmembrane region" description="Helical" evidence="1">
    <location>
        <begin position="142"/>
        <end position="160"/>
    </location>
</feature>
<protein>
    <submittedName>
        <fullName evidence="2">Uncharacterized protein</fullName>
    </submittedName>
</protein>
<organism evidence="2 3">
    <name type="scientific">Alloiococcus otitis ATCC 51267</name>
    <dbReference type="NCBI Taxonomy" id="883081"/>
    <lineage>
        <taxon>Bacteria</taxon>
        <taxon>Bacillati</taxon>
        <taxon>Bacillota</taxon>
        <taxon>Bacilli</taxon>
        <taxon>Lactobacillales</taxon>
        <taxon>Carnobacteriaceae</taxon>
        <taxon>Alloiococcus</taxon>
    </lineage>
</organism>
<keyword evidence="1" id="KW-1133">Transmembrane helix</keyword>
<name>K9EF03_9LACT</name>
<feature type="transmembrane region" description="Helical" evidence="1">
    <location>
        <begin position="116"/>
        <end position="136"/>
    </location>
</feature>
<feature type="transmembrane region" description="Helical" evidence="1">
    <location>
        <begin position="66"/>
        <end position="84"/>
    </location>
</feature>
<evidence type="ECO:0000313" key="2">
    <source>
        <dbReference type="EMBL" id="EKU94411.1"/>
    </source>
</evidence>
<comment type="caution">
    <text evidence="2">The sequence shown here is derived from an EMBL/GenBank/DDBJ whole genome shotgun (WGS) entry which is preliminary data.</text>
</comment>
<keyword evidence="1" id="KW-0472">Membrane</keyword>
<dbReference type="STRING" id="883081.HMPREF9698_00001"/>
<gene>
    <name evidence="2" type="ORF">HMPREF9698_00001</name>
</gene>
<reference evidence="2 3" key="1">
    <citation type="submission" date="2012-09" db="EMBL/GenBank/DDBJ databases">
        <title>The Genome Sequence of Alloiococcus otitis ATCC 51267.</title>
        <authorList>
            <consortium name="The Broad Institute Genome Sequencing Platform"/>
            <person name="Earl A."/>
            <person name="Ward D."/>
            <person name="Feldgarden M."/>
            <person name="Gevers D."/>
            <person name="Huys G."/>
            <person name="Walker B."/>
            <person name="Young S.K."/>
            <person name="Zeng Q."/>
            <person name="Gargeya S."/>
            <person name="Fitzgerald M."/>
            <person name="Haas B."/>
            <person name="Abouelleil A."/>
            <person name="Alvarado L."/>
            <person name="Arachchi H.M."/>
            <person name="Berlin A.M."/>
            <person name="Chapman S.B."/>
            <person name="Goldberg J."/>
            <person name="Griggs A."/>
            <person name="Gujja S."/>
            <person name="Hansen M."/>
            <person name="Howarth C."/>
            <person name="Imamovic A."/>
            <person name="Larimer J."/>
            <person name="McCowen C."/>
            <person name="Montmayeur A."/>
            <person name="Murphy C."/>
            <person name="Neiman D."/>
            <person name="Pearson M."/>
            <person name="Priest M."/>
            <person name="Roberts A."/>
            <person name="Saif S."/>
            <person name="Shea T."/>
            <person name="Sisk P."/>
            <person name="Sykes S."/>
            <person name="Wortman J."/>
            <person name="Nusbaum C."/>
            <person name="Birren B."/>
        </authorList>
    </citation>
    <scope>NUCLEOTIDE SEQUENCE [LARGE SCALE GENOMIC DNA]</scope>
    <source>
        <strain evidence="2 3">ATCC 51267</strain>
    </source>
</reference>
<dbReference type="EMBL" id="AGXA01000001">
    <property type="protein sequence ID" value="EKU94411.1"/>
    <property type="molecule type" value="Genomic_DNA"/>
</dbReference>
<feature type="transmembrane region" description="Helical" evidence="1">
    <location>
        <begin position="172"/>
        <end position="195"/>
    </location>
</feature>
<proteinExistence type="predicted"/>
<feature type="transmembrane region" description="Helical" evidence="1">
    <location>
        <begin position="215"/>
        <end position="235"/>
    </location>
</feature>
<evidence type="ECO:0000313" key="3">
    <source>
        <dbReference type="Proteomes" id="UP000009875"/>
    </source>
</evidence>
<evidence type="ECO:0000256" key="1">
    <source>
        <dbReference type="SAM" id="Phobius"/>
    </source>
</evidence>
<keyword evidence="3" id="KW-1185">Reference proteome</keyword>
<dbReference type="AlphaFoldDB" id="K9EF03"/>